<dbReference type="SUPFAM" id="SSF51182">
    <property type="entry name" value="RmlC-like cupins"/>
    <property type="match status" value="1"/>
</dbReference>
<keyword evidence="2" id="KW-0560">Oxidoreductase</keyword>
<organism evidence="5 6">
    <name type="scientific">Paraburkholderia phytofirmans OLGA172</name>
    <dbReference type="NCBI Taxonomy" id="1417228"/>
    <lineage>
        <taxon>Bacteria</taxon>
        <taxon>Pseudomonadati</taxon>
        <taxon>Pseudomonadota</taxon>
        <taxon>Betaproteobacteria</taxon>
        <taxon>Burkholderiales</taxon>
        <taxon>Burkholderiaceae</taxon>
        <taxon>Paraburkholderia</taxon>
    </lineage>
</organism>
<sequence>MNDNRVSHVGNIVETQQARKAFYEKIDGSNCAPLWEVLHAVVTATPNTPCVPYLWKWDTVWPWLQESGRIITAKEAERRVLVLENPGLRGRTRITHSLYAGLQLILPGEVAPAHRHSQSALRFIMNGDGAYTAVDGERVTMHVGDFVITPSWTFHDHGNTSAEPMVWLDGLDIPIVELLDAQFREDGLSESQQTDRSAGSNLARFGNTMKPVEYKSRSRTSPLFWYPYDRTREALHTLAQEEPHVVWGHKLQYTNPVTGDWAMPTIGTFMQLLPAGFRGASYRATDSTVYAVVEGNGRCIVGDQVLAFGPKDVFVCPSWMPYRLEADSDAVLFSYSDRPVQQALDLWREIF</sequence>
<keyword evidence="1 5" id="KW-0223">Dioxygenase</keyword>
<dbReference type="InterPro" id="IPR013096">
    <property type="entry name" value="Cupin_2"/>
</dbReference>
<evidence type="ECO:0000313" key="6">
    <source>
        <dbReference type="Proteomes" id="UP000076852"/>
    </source>
</evidence>
<dbReference type="AlphaFoldDB" id="A0A160FR04"/>
<feature type="domain" description="Cupin type-2" evidence="4">
    <location>
        <begin position="102"/>
        <end position="169"/>
    </location>
</feature>
<dbReference type="Proteomes" id="UP000076852">
    <property type="component" value="Chromosome 2"/>
</dbReference>
<dbReference type="PANTHER" id="PTHR41517">
    <property type="entry name" value="1,2-DIOXYGENASE PROTEIN-RELATED"/>
    <property type="match status" value="1"/>
</dbReference>
<keyword evidence="6" id="KW-1185">Reference proteome</keyword>
<evidence type="ECO:0000256" key="3">
    <source>
        <dbReference type="NCBIfam" id="TIGR02272"/>
    </source>
</evidence>
<dbReference type="InterPro" id="IPR014710">
    <property type="entry name" value="RmlC-like_jellyroll"/>
</dbReference>
<accession>A0A160FR04</accession>
<dbReference type="InterPro" id="IPR011051">
    <property type="entry name" value="RmlC_Cupin_sf"/>
</dbReference>
<proteinExistence type="predicted"/>
<dbReference type="NCBIfam" id="TIGR02272">
    <property type="entry name" value="gentisate_1_2"/>
    <property type="match status" value="1"/>
</dbReference>
<dbReference type="GO" id="GO:0047922">
    <property type="term" value="F:gentisate 1,2-dioxygenase activity"/>
    <property type="evidence" value="ECO:0007669"/>
    <property type="project" value="UniProtKB-UniRule"/>
</dbReference>
<dbReference type="PANTHER" id="PTHR41517:SF1">
    <property type="entry name" value="CUPIN"/>
    <property type="match status" value="1"/>
</dbReference>
<name>A0A160FR04_9BURK</name>
<dbReference type="InterPro" id="IPR047183">
    <property type="entry name" value="GDO-like"/>
</dbReference>
<dbReference type="RefSeq" id="WP_063498294.1">
    <property type="nucleotide sequence ID" value="NZ_CP014579.1"/>
</dbReference>
<reference evidence="5 6" key="1">
    <citation type="journal article" date="2016" name="Gene">
        <title>PacBio SMRT assembly of a complex multi-replicon genome reveals chlorocatechol degradative operon in a region of genome plasticity.</title>
        <authorList>
            <person name="Ricker N."/>
            <person name="Shen S.Y."/>
            <person name="Goordial J."/>
            <person name="Jin S."/>
            <person name="Fulthorpe R.R."/>
        </authorList>
    </citation>
    <scope>NUCLEOTIDE SEQUENCE [LARGE SCALE GENOMIC DNA]</scope>
    <source>
        <strain evidence="5 6">OLGA172</strain>
    </source>
</reference>
<dbReference type="Gene3D" id="2.60.120.10">
    <property type="entry name" value="Jelly Rolls"/>
    <property type="match status" value="1"/>
</dbReference>
<evidence type="ECO:0000259" key="4">
    <source>
        <dbReference type="Pfam" id="PF07883"/>
    </source>
</evidence>
<dbReference type="STRING" id="1804984.AYM40_21425"/>
<evidence type="ECO:0000256" key="2">
    <source>
        <dbReference type="ARBA" id="ARBA00023002"/>
    </source>
</evidence>
<dbReference type="CDD" id="cd02216">
    <property type="entry name" value="cupin_GDO-like_N"/>
    <property type="match status" value="1"/>
</dbReference>
<dbReference type="EMBL" id="CP014579">
    <property type="protein sequence ID" value="ANB74996.1"/>
    <property type="molecule type" value="Genomic_DNA"/>
</dbReference>
<dbReference type="EC" id="1.13.11.4" evidence="3"/>
<evidence type="ECO:0000256" key="1">
    <source>
        <dbReference type="ARBA" id="ARBA00022964"/>
    </source>
</evidence>
<dbReference type="KEGG" id="buz:AYM40_21425"/>
<dbReference type="InterPro" id="IPR011960">
    <property type="entry name" value="Gentisate_dOase"/>
</dbReference>
<gene>
    <name evidence="5" type="ORF">AYM40_21425</name>
</gene>
<dbReference type="OrthoDB" id="285029at2"/>
<evidence type="ECO:0000313" key="5">
    <source>
        <dbReference type="EMBL" id="ANB74996.1"/>
    </source>
</evidence>
<dbReference type="CDD" id="cd06992">
    <property type="entry name" value="cupin_GDO-like_C"/>
    <property type="match status" value="1"/>
</dbReference>
<protein>
    <recommendedName>
        <fullName evidence="3">Gentisate 1,2-dioxygenase</fullName>
        <ecNumber evidence="3">1.13.11.4</ecNumber>
    </recommendedName>
</protein>
<dbReference type="Pfam" id="PF07883">
    <property type="entry name" value="Cupin_2"/>
    <property type="match status" value="1"/>
</dbReference>